<dbReference type="Gramene" id="EFJ10679">
    <property type="protein sequence ID" value="EFJ10679"/>
    <property type="gene ID" value="SELMODRAFT_127584"/>
</dbReference>
<evidence type="ECO:0000256" key="5">
    <source>
        <dbReference type="SAM" id="MobiDB-lite"/>
    </source>
</evidence>
<keyword evidence="3" id="KW-0708">Seed storage protein</keyword>
<dbReference type="Gene3D" id="2.60.120.10">
    <property type="entry name" value="Jelly Rolls"/>
    <property type="match status" value="3"/>
</dbReference>
<comment type="similarity">
    <text evidence="1">Belongs to the 11S seed storage protein (globulins) family.</text>
</comment>
<name>D8SYC8_SELML</name>
<sequence length="419" mass="48365">MFEDLKPQEPRVELESDGGKLEVWGGRGSGVFEDANVAACRTTLKRRGLWLPSYIDAPSMQLVTRGKRGRVGVISSRGDRRSQETTFKVEKGDVVAVPQGVVVWWYNDQDRDLEIVGLADDQRGERSEQSGYGAVIHGFSTEVLSRAWQMDKSTVKELLQSQSEMGIIRLDKDITFPDQEERDNTFYQNFIYRFGKTNPDIRVRDGGELRELNSYKLPVLKQLGLGMECVQLEQDAMVSPNWFRAHQILYVMEGRGKIEAVSNDGERALDTDLEKGSLVVIPAFFPSTKIAGSEGFHYVSFLTTDKPMISYMSGRNSVYQGIPLRVLSRILNVDEERAKQVQRAHERESVIFPSESSAARRRDGQRDPRRREDEKRRHEEEDESRRRQREEKRREEEEEDRRRKRESEDESKRRGAWAL</sequence>
<keyword evidence="4" id="KW-1015">Disulfide bond</keyword>
<dbReference type="eggNOG" id="ENOG502QSNZ">
    <property type="taxonomic scope" value="Eukaryota"/>
</dbReference>
<dbReference type="InterPro" id="IPR050253">
    <property type="entry name" value="Seed_Storage-Functional"/>
</dbReference>
<dbReference type="PANTHER" id="PTHR31189">
    <property type="entry name" value="OS03G0336100 PROTEIN-RELATED"/>
    <property type="match status" value="1"/>
</dbReference>
<dbReference type="SUPFAM" id="SSF51182">
    <property type="entry name" value="RmlC-like cupins"/>
    <property type="match status" value="1"/>
</dbReference>
<feature type="region of interest" description="Disordered" evidence="5">
    <location>
        <begin position="342"/>
        <end position="419"/>
    </location>
</feature>
<feature type="compositionally biased region" description="Basic and acidic residues" evidence="5">
    <location>
        <begin position="358"/>
        <end position="395"/>
    </location>
</feature>
<dbReference type="Pfam" id="PF00190">
    <property type="entry name" value="Cupin_1"/>
    <property type="match status" value="2"/>
</dbReference>
<dbReference type="AlphaFoldDB" id="D8SYC8"/>
<keyword evidence="8" id="KW-1185">Reference proteome</keyword>
<dbReference type="Proteomes" id="UP000001514">
    <property type="component" value="Unassembled WGS sequence"/>
</dbReference>
<dbReference type="PANTHER" id="PTHR31189:SF54">
    <property type="entry name" value="11S GLOBULIN SEED STORAGE PROTEIN 2-LIKE"/>
    <property type="match status" value="1"/>
</dbReference>
<keyword evidence="2" id="KW-0758">Storage protein</keyword>
<gene>
    <name evidence="7" type="ORF">SELMODRAFT_127584</name>
</gene>
<dbReference type="InterPro" id="IPR011051">
    <property type="entry name" value="RmlC_Cupin_sf"/>
</dbReference>
<evidence type="ECO:0000256" key="2">
    <source>
        <dbReference type="ARBA" id="ARBA00022761"/>
    </source>
</evidence>
<dbReference type="HOGENOM" id="CLU_026341_0_0_1"/>
<dbReference type="InterPro" id="IPR006045">
    <property type="entry name" value="Cupin_1"/>
</dbReference>
<feature type="domain" description="Cupin type-1" evidence="6">
    <location>
        <begin position="3"/>
        <end position="156"/>
    </location>
</feature>
<dbReference type="InterPro" id="IPR014710">
    <property type="entry name" value="RmlC-like_jellyroll"/>
</dbReference>
<evidence type="ECO:0000259" key="6">
    <source>
        <dbReference type="SMART" id="SM00835"/>
    </source>
</evidence>
<evidence type="ECO:0000256" key="1">
    <source>
        <dbReference type="ARBA" id="ARBA00007178"/>
    </source>
</evidence>
<dbReference type="GO" id="GO:0045735">
    <property type="term" value="F:nutrient reservoir activity"/>
    <property type="evidence" value="ECO:0007669"/>
    <property type="project" value="UniProtKB-KW"/>
</dbReference>
<reference evidence="7 8" key="1">
    <citation type="journal article" date="2011" name="Science">
        <title>The Selaginella genome identifies genetic changes associated with the evolution of vascular plants.</title>
        <authorList>
            <person name="Banks J.A."/>
            <person name="Nishiyama T."/>
            <person name="Hasebe M."/>
            <person name="Bowman J.L."/>
            <person name="Gribskov M."/>
            <person name="dePamphilis C."/>
            <person name="Albert V.A."/>
            <person name="Aono N."/>
            <person name="Aoyama T."/>
            <person name="Ambrose B.A."/>
            <person name="Ashton N.W."/>
            <person name="Axtell M.J."/>
            <person name="Barker E."/>
            <person name="Barker M.S."/>
            <person name="Bennetzen J.L."/>
            <person name="Bonawitz N.D."/>
            <person name="Chapple C."/>
            <person name="Cheng C."/>
            <person name="Correa L.G."/>
            <person name="Dacre M."/>
            <person name="DeBarry J."/>
            <person name="Dreyer I."/>
            <person name="Elias M."/>
            <person name="Engstrom E.M."/>
            <person name="Estelle M."/>
            <person name="Feng L."/>
            <person name="Finet C."/>
            <person name="Floyd S.K."/>
            <person name="Frommer W.B."/>
            <person name="Fujita T."/>
            <person name="Gramzow L."/>
            <person name="Gutensohn M."/>
            <person name="Harholt J."/>
            <person name="Hattori M."/>
            <person name="Heyl A."/>
            <person name="Hirai T."/>
            <person name="Hiwatashi Y."/>
            <person name="Ishikawa M."/>
            <person name="Iwata M."/>
            <person name="Karol K.G."/>
            <person name="Koehler B."/>
            <person name="Kolukisaoglu U."/>
            <person name="Kubo M."/>
            <person name="Kurata T."/>
            <person name="Lalonde S."/>
            <person name="Li K."/>
            <person name="Li Y."/>
            <person name="Litt A."/>
            <person name="Lyons E."/>
            <person name="Manning G."/>
            <person name="Maruyama T."/>
            <person name="Michael T.P."/>
            <person name="Mikami K."/>
            <person name="Miyazaki S."/>
            <person name="Morinaga S."/>
            <person name="Murata T."/>
            <person name="Mueller-Roeber B."/>
            <person name="Nelson D.R."/>
            <person name="Obara M."/>
            <person name="Oguri Y."/>
            <person name="Olmstead R.G."/>
            <person name="Onodera N."/>
            <person name="Petersen B.L."/>
            <person name="Pils B."/>
            <person name="Prigge M."/>
            <person name="Rensing S.A."/>
            <person name="Riano-Pachon D.M."/>
            <person name="Roberts A.W."/>
            <person name="Sato Y."/>
            <person name="Scheller H.V."/>
            <person name="Schulz B."/>
            <person name="Schulz C."/>
            <person name="Shakirov E.V."/>
            <person name="Shibagaki N."/>
            <person name="Shinohara N."/>
            <person name="Shippen D.E."/>
            <person name="Soerensen I."/>
            <person name="Sotooka R."/>
            <person name="Sugimoto N."/>
            <person name="Sugita M."/>
            <person name="Sumikawa N."/>
            <person name="Tanurdzic M."/>
            <person name="Theissen G."/>
            <person name="Ulvskov P."/>
            <person name="Wakazuki S."/>
            <person name="Weng J.K."/>
            <person name="Willats W.W."/>
            <person name="Wipf D."/>
            <person name="Wolf P.G."/>
            <person name="Yang L."/>
            <person name="Zimmer A.D."/>
            <person name="Zhu Q."/>
            <person name="Mitros T."/>
            <person name="Hellsten U."/>
            <person name="Loque D."/>
            <person name="Otillar R."/>
            <person name="Salamov A."/>
            <person name="Schmutz J."/>
            <person name="Shapiro H."/>
            <person name="Lindquist E."/>
            <person name="Lucas S."/>
            <person name="Rokhsar D."/>
            <person name="Grigoriev I.V."/>
        </authorList>
    </citation>
    <scope>NUCLEOTIDE SEQUENCE [LARGE SCALE GENOMIC DNA]</scope>
</reference>
<feature type="domain" description="Cupin type-1" evidence="6">
    <location>
        <begin position="192"/>
        <end position="339"/>
    </location>
</feature>
<protein>
    <recommendedName>
        <fullName evidence="6">Cupin type-1 domain-containing protein</fullName>
    </recommendedName>
</protein>
<accession>D8SYC8</accession>
<dbReference type="InterPro" id="IPR006044">
    <property type="entry name" value="11S_seedstore_pln"/>
</dbReference>
<dbReference type="PRINTS" id="PR00439">
    <property type="entry name" value="11SGLOBULIN"/>
</dbReference>
<dbReference type="STRING" id="88036.D8SYC8"/>
<evidence type="ECO:0000256" key="3">
    <source>
        <dbReference type="ARBA" id="ARBA00023129"/>
    </source>
</evidence>
<proteinExistence type="inferred from homology"/>
<dbReference type="EMBL" id="GL377652">
    <property type="protein sequence ID" value="EFJ10679.1"/>
    <property type="molecule type" value="Genomic_DNA"/>
</dbReference>
<dbReference type="KEGG" id="smo:SELMODRAFT_127584"/>
<evidence type="ECO:0000313" key="8">
    <source>
        <dbReference type="Proteomes" id="UP000001514"/>
    </source>
</evidence>
<evidence type="ECO:0000256" key="4">
    <source>
        <dbReference type="ARBA" id="ARBA00023157"/>
    </source>
</evidence>
<dbReference type="OMA" id="ITRRVEW"/>
<dbReference type="InParanoid" id="D8SYC8"/>
<dbReference type="SMART" id="SM00835">
    <property type="entry name" value="Cupin_1"/>
    <property type="match status" value="2"/>
</dbReference>
<evidence type="ECO:0000313" key="7">
    <source>
        <dbReference type="EMBL" id="EFJ10679.1"/>
    </source>
</evidence>
<organism evidence="8">
    <name type="scientific">Selaginella moellendorffii</name>
    <name type="common">Spikemoss</name>
    <dbReference type="NCBI Taxonomy" id="88036"/>
    <lineage>
        <taxon>Eukaryota</taxon>
        <taxon>Viridiplantae</taxon>
        <taxon>Streptophyta</taxon>
        <taxon>Embryophyta</taxon>
        <taxon>Tracheophyta</taxon>
        <taxon>Lycopodiopsida</taxon>
        <taxon>Selaginellales</taxon>
        <taxon>Selaginellaceae</taxon>
        <taxon>Selaginella</taxon>
    </lineage>
</organism>
<dbReference type="CDD" id="cd02243">
    <property type="entry name" value="cupin_11S_legumin_C"/>
    <property type="match status" value="1"/>
</dbReference>